<feature type="domain" description="DRBM" evidence="10">
    <location>
        <begin position="95"/>
        <end position="161"/>
    </location>
</feature>
<dbReference type="AlphaFoldDB" id="A0AAD7T998"/>
<feature type="domain" description="DRBM" evidence="10">
    <location>
        <begin position="258"/>
        <end position="307"/>
    </location>
</feature>
<evidence type="ECO:0000256" key="3">
    <source>
        <dbReference type="ARBA" id="ARBA00022737"/>
    </source>
</evidence>
<dbReference type="Pfam" id="PF02137">
    <property type="entry name" value="A_deamin"/>
    <property type="match status" value="1"/>
</dbReference>
<evidence type="ECO:0000259" key="11">
    <source>
        <dbReference type="PROSITE" id="PS50141"/>
    </source>
</evidence>
<dbReference type="Proteomes" id="UP001221898">
    <property type="component" value="Unassembled WGS sequence"/>
</dbReference>
<dbReference type="GO" id="GO:0003725">
    <property type="term" value="F:double-stranded RNA binding"/>
    <property type="evidence" value="ECO:0007669"/>
    <property type="project" value="TreeGrafter"/>
</dbReference>
<evidence type="ECO:0000256" key="9">
    <source>
        <dbReference type="SAM" id="MobiDB-lite"/>
    </source>
</evidence>
<keyword evidence="6 8" id="KW-0694">RNA-binding</keyword>
<dbReference type="SMART" id="SM00552">
    <property type="entry name" value="ADEAMc"/>
    <property type="match status" value="1"/>
</dbReference>
<protein>
    <recommendedName>
        <fullName evidence="14">Adenosine deaminase RNA specific B1b</fullName>
    </recommendedName>
</protein>
<dbReference type="GO" id="GO:0003726">
    <property type="term" value="F:double-stranded RNA adenosine deaminase activity"/>
    <property type="evidence" value="ECO:0007669"/>
    <property type="project" value="TreeGrafter"/>
</dbReference>
<evidence type="ECO:0000256" key="7">
    <source>
        <dbReference type="ARBA" id="ARBA00023242"/>
    </source>
</evidence>
<sequence length="694" mass="76410">MTEGRTGPRPPRGQQKYFTMAGDEEENMSSSSADVKENCNLDNVSSKEGVGAEAVQLPNGSGGGSRKRPLEEGNNGHAHSKFRPKKRKKTPGPVLPKNALMQLNEIKPGLQYKLLSQTGPVHAPVFVMTVEVNGQLFEGSGPTKKKAKLNAAEKALRSFVQFPNASEAHLAMGRTLTVNTDFTSDQADFPDMLFNGFETPVPPEDSFFLGSNGTGPLGEYPLPSVAGTNSLPQSPLATSSSGKNPVMILNELRPGLKYDFVSESGESHAKNFVMSVTVDAQTFEGSGRNKKLAKSRAAQAALSALFNMQLDQTPSHQPIPREGLQLHLPQVLADAVSRLVVEKFSELTDSFTSPHARRKVLAGVVMTTGTDVKEAQYTRCLALNDCHAEIIARRSLIRYLYTQLEHFLSGKNDEQQKSIFGRCEKHGYRLKDNVQFHLYISTSPCGDARIFSPHEVGVEDQGDRHPNRKARGQLRTKIESGEGTIPVRSSNTIQTWDGVLQGERLLTMSCSDKIARWNVVGIQGSLMSYFTEPLYFSSIILGSLYHADHLSRAVYQRIAEIEDLPQLFSLNKPLLSGISNAEARQPGKAPNFSVNWTVGDQALEVINATTGKDDMGRPSRLCKHALYSRWMRLHSKLSSTLRIRVARPGSYHEAKQAALEYHEAKQTLIKAFHKAGLGAWVKKPIEQDQFSLNS</sequence>
<evidence type="ECO:0000313" key="12">
    <source>
        <dbReference type="EMBL" id="KAJ8416687.1"/>
    </source>
</evidence>
<proteinExistence type="predicted"/>
<evidence type="ECO:0000256" key="4">
    <source>
        <dbReference type="ARBA" id="ARBA00022801"/>
    </source>
</evidence>
<reference evidence="12" key="1">
    <citation type="journal article" date="2023" name="Science">
        <title>Genome structures resolve the early diversification of teleost fishes.</title>
        <authorList>
            <person name="Parey E."/>
            <person name="Louis A."/>
            <person name="Montfort J."/>
            <person name="Bouchez O."/>
            <person name="Roques C."/>
            <person name="Iampietro C."/>
            <person name="Lluch J."/>
            <person name="Castinel A."/>
            <person name="Donnadieu C."/>
            <person name="Desvignes T."/>
            <person name="Floi Bucao C."/>
            <person name="Jouanno E."/>
            <person name="Wen M."/>
            <person name="Mejri S."/>
            <person name="Dirks R."/>
            <person name="Jansen H."/>
            <person name="Henkel C."/>
            <person name="Chen W.J."/>
            <person name="Zahm M."/>
            <person name="Cabau C."/>
            <person name="Klopp C."/>
            <person name="Thompson A.W."/>
            <person name="Robinson-Rechavi M."/>
            <person name="Braasch I."/>
            <person name="Lecointre G."/>
            <person name="Bobe J."/>
            <person name="Postlethwait J.H."/>
            <person name="Berthelot C."/>
            <person name="Roest Crollius H."/>
            <person name="Guiguen Y."/>
        </authorList>
    </citation>
    <scope>NUCLEOTIDE SEQUENCE</scope>
    <source>
        <strain evidence="12">NC1722</strain>
    </source>
</reference>
<keyword evidence="3" id="KW-0677">Repeat</keyword>
<dbReference type="PANTHER" id="PTHR10910:SF58">
    <property type="entry name" value="DOUBLE-STRANDED RNA-SPECIFIC EDITASE 1"/>
    <property type="match status" value="1"/>
</dbReference>
<dbReference type="InterPro" id="IPR044458">
    <property type="entry name" value="ADAR2_DSRM_1"/>
</dbReference>
<dbReference type="GO" id="GO:0046872">
    <property type="term" value="F:metal ion binding"/>
    <property type="evidence" value="ECO:0007669"/>
    <property type="project" value="UniProtKB-KW"/>
</dbReference>
<dbReference type="PROSITE" id="PS50141">
    <property type="entry name" value="A_DEAMIN_EDITASE"/>
    <property type="match status" value="1"/>
</dbReference>
<feature type="compositionally biased region" description="Basic residues" evidence="9">
    <location>
        <begin position="78"/>
        <end position="90"/>
    </location>
</feature>
<comment type="subcellular location">
    <subcellularLocation>
        <location evidence="1">Nucleus</location>
    </subcellularLocation>
</comment>
<dbReference type="SMART" id="SM00358">
    <property type="entry name" value="DSRM"/>
    <property type="match status" value="2"/>
</dbReference>
<feature type="domain" description="A to I editase" evidence="11">
    <location>
        <begin position="359"/>
        <end position="690"/>
    </location>
</feature>
<evidence type="ECO:0000256" key="5">
    <source>
        <dbReference type="ARBA" id="ARBA00022833"/>
    </source>
</evidence>
<evidence type="ECO:0000256" key="1">
    <source>
        <dbReference type="ARBA" id="ARBA00004123"/>
    </source>
</evidence>
<dbReference type="PROSITE" id="PS50137">
    <property type="entry name" value="DS_RBD"/>
    <property type="match status" value="2"/>
</dbReference>
<gene>
    <name evidence="12" type="ORF">AAFF_G00325650</name>
</gene>
<keyword evidence="5" id="KW-0862">Zinc</keyword>
<evidence type="ECO:0000313" key="13">
    <source>
        <dbReference type="Proteomes" id="UP001221898"/>
    </source>
</evidence>
<feature type="region of interest" description="Disordered" evidence="9">
    <location>
        <begin position="1"/>
        <end position="95"/>
    </location>
</feature>
<dbReference type="CDD" id="cd19895">
    <property type="entry name" value="DSRM_RED1_rpt1"/>
    <property type="match status" value="1"/>
</dbReference>
<keyword evidence="2" id="KW-0479">Metal-binding</keyword>
<dbReference type="CDD" id="cd19898">
    <property type="entry name" value="DSRM_RED1_rpt2"/>
    <property type="match status" value="1"/>
</dbReference>
<comment type="caution">
    <text evidence="12">The sequence shown here is derived from an EMBL/GenBank/DDBJ whole genome shotgun (WGS) entry which is preliminary data.</text>
</comment>
<dbReference type="GO" id="GO:0008251">
    <property type="term" value="F:tRNA-specific adenosine deaminase activity"/>
    <property type="evidence" value="ECO:0007669"/>
    <property type="project" value="TreeGrafter"/>
</dbReference>
<evidence type="ECO:0000256" key="2">
    <source>
        <dbReference type="ARBA" id="ARBA00022723"/>
    </source>
</evidence>
<keyword evidence="13" id="KW-1185">Reference proteome</keyword>
<dbReference type="GO" id="GO:0005737">
    <property type="term" value="C:cytoplasm"/>
    <property type="evidence" value="ECO:0007669"/>
    <property type="project" value="TreeGrafter"/>
</dbReference>
<dbReference type="InterPro" id="IPR002466">
    <property type="entry name" value="A_deamin"/>
</dbReference>
<keyword evidence="7" id="KW-0539">Nucleus</keyword>
<evidence type="ECO:0000256" key="8">
    <source>
        <dbReference type="PROSITE-ProRule" id="PRU00266"/>
    </source>
</evidence>
<dbReference type="FunFam" id="3.30.160.20:FF:000009">
    <property type="entry name" value="Adenosine deaminase RNA-specific B2 (inactive)"/>
    <property type="match status" value="1"/>
</dbReference>
<dbReference type="Pfam" id="PF00035">
    <property type="entry name" value="dsrm"/>
    <property type="match status" value="2"/>
</dbReference>
<dbReference type="SUPFAM" id="SSF54768">
    <property type="entry name" value="dsRNA-binding domain-like"/>
    <property type="match status" value="2"/>
</dbReference>
<keyword evidence="4" id="KW-0378">Hydrolase</keyword>
<accession>A0AAD7T998</accession>
<dbReference type="InterPro" id="IPR014720">
    <property type="entry name" value="dsRBD_dom"/>
</dbReference>
<dbReference type="FunFam" id="3.30.160.20:FF:000011">
    <property type="entry name" value="double-stranded RNA-specific editase 1 isoform X1"/>
    <property type="match status" value="1"/>
</dbReference>
<organism evidence="12 13">
    <name type="scientific">Aldrovandia affinis</name>
    <dbReference type="NCBI Taxonomy" id="143900"/>
    <lineage>
        <taxon>Eukaryota</taxon>
        <taxon>Metazoa</taxon>
        <taxon>Chordata</taxon>
        <taxon>Craniata</taxon>
        <taxon>Vertebrata</taxon>
        <taxon>Euteleostomi</taxon>
        <taxon>Actinopterygii</taxon>
        <taxon>Neopterygii</taxon>
        <taxon>Teleostei</taxon>
        <taxon>Notacanthiformes</taxon>
        <taxon>Halosauridae</taxon>
        <taxon>Aldrovandia</taxon>
    </lineage>
</organism>
<evidence type="ECO:0008006" key="14">
    <source>
        <dbReference type="Google" id="ProtNLM"/>
    </source>
</evidence>
<name>A0AAD7T998_9TELE</name>
<dbReference type="GO" id="GO:0006382">
    <property type="term" value="P:adenosine to inosine editing"/>
    <property type="evidence" value="ECO:0007669"/>
    <property type="project" value="TreeGrafter"/>
</dbReference>
<dbReference type="EMBL" id="JAINUG010000005">
    <property type="protein sequence ID" value="KAJ8416687.1"/>
    <property type="molecule type" value="Genomic_DNA"/>
</dbReference>
<dbReference type="Gene3D" id="3.30.160.20">
    <property type="match status" value="2"/>
</dbReference>
<dbReference type="GO" id="GO:0006396">
    <property type="term" value="P:RNA processing"/>
    <property type="evidence" value="ECO:0007669"/>
    <property type="project" value="InterPro"/>
</dbReference>
<evidence type="ECO:0000259" key="10">
    <source>
        <dbReference type="PROSITE" id="PS50137"/>
    </source>
</evidence>
<dbReference type="InterPro" id="IPR044459">
    <property type="entry name" value="ADAR2_DSRM_2"/>
</dbReference>
<evidence type="ECO:0000256" key="6">
    <source>
        <dbReference type="ARBA" id="ARBA00022884"/>
    </source>
</evidence>
<dbReference type="GO" id="GO:0005730">
    <property type="term" value="C:nucleolus"/>
    <property type="evidence" value="ECO:0007669"/>
    <property type="project" value="TreeGrafter"/>
</dbReference>
<dbReference type="PANTHER" id="PTHR10910">
    <property type="entry name" value="EUKARYOTE SPECIFIC DSRNA BINDING PROTEIN"/>
    <property type="match status" value="1"/>
</dbReference>